<protein>
    <submittedName>
        <fullName evidence="3">Transposase</fullName>
    </submittedName>
</protein>
<reference evidence="3" key="1">
    <citation type="submission" date="2016-06" db="UniProtKB">
        <authorList>
            <consortium name="WormBaseParasite"/>
        </authorList>
    </citation>
    <scope>IDENTIFICATION</scope>
</reference>
<sequence>MFTKQTDRHEFSLAFVTLRSLAHLMFAVSMSDGDLDSPKYLWEIIKHRNRTRVWLAEEDQKNSCPHIVR</sequence>
<dbReference type="AlphaFoldDB" id="A0A183CVH0"/>
<proteinExistence type="predicted"/>
<dbReference type="Proteomes" id="UP000271098">
    <property type="component" value="Unassembled WGS sequence"/>
</dbReference>
<keyword evidence="2" id="KW-1185">Reference proteome</keyword>
<gene>
    <name evidence="1" type="ORF">GPUH_LOCUS461</name>
</gene>
<reference evidence="1 2" key="2">
    <citation type="submission" date="2018-11" db="EMBL/GenBank/DDBJ databases">
        <authorList>
            <consortium name="Pathogen Informatics"/>
        </authorList>
    </citation>
    <scope>NUCLEOTIDE SEQUENCE [LARGE SCALE GENOMIC DNA]</scope>
</reference>
<dbReference type="WBParaSite" id="GPUH_0000046101-mRNA-1">
    <property type="protein sequence ID" value="GPUH_0000046101-mRNA-1"/>
    <property type="gene ID" value="GPUH_0000046101"/>
</dbReference>
<dbReference type="EMBL" id="UYRT01000402">
    <property type="protein sequence ID" value="VDK28121.1"/>
    <property type="molecule type" value="Genomic_DNA"/>
</dbReference>
<accession>A0A183CVH0</accession>
<evidence type="ECO:0000313" key="3">
    <source>
        <dbReference type="WBParaSite" id="GPUH_0000046101-mRNA-1"/>
    </source>
</evidence>
<organism evidence="3">
    <name type="scientific">Gongylonema pulchrum</name>
    <dbReference type="NCBI Taxonomy" id="637853"/>
    <lineage>
        <taxon>Eukaryota</taxon>
        <taxon>Metazoa</taxon>
        <taxon>Ecdysozoa</taxon>
        <taxon>Nematoda</taxon>
        <taxon>Chromadorea</taxon>
        <taxon>Rhabditida</taxon>
        <taxon>Spirurina</taxon>
        <taxon>Spiruromorpha</taxon>
        <taxon>Spiruroidea</taxon>
        <taxon>Gongylonematidae</taxon>
        <taxon>Gongylonema</taxon>
    </lineage>
</organism>
<name>A0A183CVH0_9BILA</name>
<evidence type="ECO:0000313" key="1">
    <source>
        <dbReference type="EMBL" id="VDK28121.1"/>
    </source>
</evidence>
<evidence type="ECO:0000313" key="2">
    <source>
        <dbReference type="Proteomes" id="UP000271098"/>
    </source>
</evidence>